<dbReference type="InterPro" id="IPR004358">
    <property type="entry name" value="Sig_transdc_His_kin-like_C"/>
</dbReference>
<proteinExistence type="predicted"/>
<dbReference type="InterPro" id="IPR011006">
    <property type="entry name" value="CheY-like_superfamily"/>
</dbReference>
<dbReference type="PRINTS" id="PR00344">
    <property type="entry name" value="BCTRLSENSOR"/>
</dbReference>
<dbReference type="SMART" id="SM00388">
    <property type="entry name" value="HisKA"/>
    <property type="match status" value="1"/>
</dbReference>
<dbReference type="SUPFAM" id="SSF47384">
    <property type="entry name" value="Homodimeric domain of signal transducing histidine kinase"/>
    <property type="match status" value="1"/>
</dbReference>
<dbReference type="EMBL" id="CP016809">
    <property type="protein sequence ID" value="ANY75011.1"/>
    <property type="molecule type" value="Genomic_DNA"/>
</dbReference>
<dbReference type="RefSeq" id="WP_099478750.1">
    <property type="nucleotide sequence ID" value="NZ_CP016809.1"/>
</dbReference>
<dbReference type="GO" id="GO:0000155">
    <property type="term" value="F:phosphorelay sensor kinase activity"/>
    <property type="evidence" value="ECO:0007669"/>
    <property type="project" value="InterPro"/>
</dbReference>
<feature type="domain" description="Histidine kinase" evidence="14">
    <location>
        <begin position="948"/>
        <end position="1048"/>
    </location>
</feature>
<feature type="transmembrane region" description="Helical" evidence="13">
    <location>
        <begin position="230"/>
        <end position="248"/>
    </location>
</feature>
<sequence length="1057" mass="118326">MTTLRAKNHERFRFTKLLQHLAAFVVFLSMLLGIRWLWLEAYAPPADQPKASDGVLDLRGWDLLGSKPINLDGEWAFYPDTLANEQELKTSETSSFVHVPGDWNKGRVHEAKSSFGNGTYRLRILLDRPLAAPLSFWVQEIQSATTVDINGTTVASMGRTGETGQASYQPNRTSFVVNYVPDREARELDLVIRVANYEHPYMGGISKPIKLGSHQAIQDEYGVSVDLQQITFVVLMLHGLYACILYLFNPRERSLLDFFLLLVSAALSVVTSHDSLLMKWVPLNYEWELKVTFLSYSWLSYFIWKLSRSFTARKRNLWFNAFSGLLILYTIVVFAAPGPWVHGMVEYRVFAFFYLLPILLSVYVFTRMVLDSRDDAIFLLLSASGVMASVIWGAISNYWELPAVYYPVDVLAALIGFSAYWFKRYFRNIHQISKLNDKLKLADRMKDRFLANTSHELRTPLHGIMNIAISLAEREKETLSKQSSEDLNLLITVSRRMSHLLNDLLDVVRLQEKQIQLQPIQVSLVSVVHGVFDIVKFMTESTAVRLQMKIPDSLPAVKADEKRLVQILLNLIHNAIKYTEKGTITVSAAADSSKMTITVSDTGIGMDAETIKRIFLPYEQGNQGLNDAKGIGLGLSISKELVELHGGEMSVKSVEGNGTTFAFTLPLADTDTGTGSSSPQQVPVPAVGTAAYEELAASWDIAKGDSPIQVPAGSLAQNHPVSILAVDDDPVNLRILAGILSTEPYNLKFVASAAEALELLGSQPWDLLIADVMMPEMSGYELTRTVRERFNASELPVLLLTARSESADVYAGFQSGANDYVTKPVDPVELRYRIHSLITLKHSVDDRLRMEAAYMQAQIHPHFLFNTLNSIMALSDMDVDRMRSLGEAFSSYLQISFHYRNQDRLVPLQQELELIQAYLYVEKERYGERLNVVWDVEWDIRVLIPPLAIQPLVENAVRHGIISRAGGGTITIKIARQEDSIAVEVADNGLGMEPDRVAQLLQAPGQRKGGIGLYNTNRRLLQTFGSGLVIKSARNQGTTVSFKIPADAQPNEDFTDF</sequence>
<feature type="transmembrane region" description="Helical" evidence="13">
    <location>
        <begin position="347"/>
        <end position="365"/>
    </location>
</feature>
<dbReference type="Pfam" id="PF06580">
    <property type="entry name" value="His_kinase"/>
    <property type="match status" value="1"/>
</dbReference>
<keyword evidence="11 13" id="KW-0472">Membrane</keyword>
<organism evidence="16">
    <name type="scientific">Paenibacillus ihbetae</name>
    <dbReference type="NCBI Taxonomy" id="1870820"/>
    <lineage>
        <taxon>Bacteria</taxon>
        <taxon>Bacillati</taxon>
        <taxon>Bacillota</taxon>
        <taxon>Bacilli</taxon>
        <taxon>Bacillales</taxon>
        <taxon>Paenibacillaceae</taxon>
        <taxon>Paenibacillus</taxon>
    </lineage>
</organism>
<dbReference type="GO" id="GO:0005524">
    <property type="term" value="F:ATP binding"/>
    <property type="evidence" value="ECO:0007669"/>
    <property type="project" value="UniProtKB-KW"/>
</dbReference>
<feature type="transmembrane region" description="Helical" evidence="13">
    <location>
        <begin position="377"/>
        <end position="398"/>
    </location>
</feature>
<feature type="transmembrane region" description="Helical" evidence="13">
    <location>
        <begin position="21"/>
        <end position="39"/>
    </location>
</feature>
<evidence type="ECO:0000256" key="2">
    <source>
        <dbReference type="ARBA" id="ARBA00004236"/>
    </source>
</evidence>
<feature type="transmembrane region" description="Helical" evidence="13">
    <location>
        <begin position="285"/>
        <end position="304"/>
    </location>
</feature>
<name>A0A1B2E4W9_9BACL</name>
<keyword evidence="6" id="KW-0808">Transferase</keyword>
<evidence type="ECO:0000256" key="7">
    <source>
        <dbReference type="ARBA" id="ARBA00022741"/>
    </source>
</evidence>
<dbReference type="InterPro" id="IPR010559">
    <property type="entry name" value="Sig_transdc_His_kin_internal"/>
</dbReference>
<dbReference type="InterPro" id="IPR003594">
    <property type="entry name" value="HATPase_dom"/>
</dbReference>
<dbReference type="Gene3D" id="3.40.50.2300">
    <property type="match status" value="1"/>
</dbReference>
<keyword evidence="9" id="KW-0067">ATP-binding</keyword>
<evidence type="ECO:0000256" key="6">
    <source>
        <dbReference type="ARBA" id="ARBA00022679"/>
    </source>
</evidence>
<feature type="transmembrane region" description="Helical" evidence="13">
    <location>
        <begin position="316"/>
        <end position="335"/>
    </location>
</feature>
<evidence type="ECO:0000259" key="15">
    <source>
        <dbReference type="PROSITE" id="PS50110"/>
    </source>
</evidence>
<gene>
    <name evidence="16" type="ORF">BBD41_21940</name>
</gene>
<keyword evidence="5 12" id="KW-0597">Phosphoprotein</keyword>
<dbReference type="KEGG" id="pib:BBD41_21940"/>
<dbReference type="Pfam" id="PF02518">
    <property type="entry name" value="HATPase_c"/>
    <property type="match status" value="2"/>
</dbReference>
<dbReference type="SMART" id="SM00448">
    <property type="entry name" value="REC"/>
    <property type="match status" value="1"/>
</dbReference>
<dbReference type="GO" id="GO:0005886">
    <property type="term" value="C:plasma membrane"/>
    <property type="evidence" value="ECO:0007669"/>
    <property type="project" value="UniProtKB-SubCell"/>
</dbReference>
<comment type="catalytic activity">
    <reaction evidence="1">
        <text>ATP + protein L-histidine = ADP + protein N-phospho-L-histidine.</text>
        <dbReference type="EC" id="2.7.13.3"/>
    </reaction>
</comment>
<evidence type="ECO:0000256" key="10">
    <source>
        <dbReference type="ARBA" id="ARBA00023012"/>
    </source>
</evidence>
<evidence type="ECO:0000256" key="8">
    <source>
        <dbReference type="ARBA" id="ARBA00022777"/>
    </source>
</evidence>
<dbReference type="InterPro" id="IPR036890">
    <property type="entry name" value="HATPase_C_sf"/>
</dbReference>
<feature type="transmembrane region" description="Helical" evidence="13">
    <location>
        <begin position="404"/>
        <end position="422"/>
    </location>
</feature>
<evidence type="ECO:0000256" key="1">
    <source>
        <dbReference type="ARBA" id="ARBA00000085"/>
    </source>
</evidence>
<evidence type="ECO:0000256" key="12">
    <source>
        <dbReference type="PROSITE-ProRule" id="PRU00169"/>
    </source>
</evidence>
<dbReference type="PROSITE" id="PS50109">
    <property type="entry name" value="HIS_KIN"/>
    <property type="match status" value="2"/>
</dbReference>
<dbReference type="InterPro" id="IPR001789">
    <property type="entry name" value="Sig_transdc_resp-reg_receiver"/>
</dbReference>
<evidence type="ECO:0000256" key="3">
    <source>
        <dbReference type="ARBA" id="ARBA00012438"/>
    </source>
</evidence>
<feature type="transmembrane region" description="Helical" evidence="13">
    <location>
        <begin position="255"/>
        <end position="273"/>
    </location>
</feature>
<keyword evidence="7" id="KW-0547">Nucleotide-binding</keyword>
<dbReference type="InterPro" id="IPR005467">
    <property type="entry name" value="His_kinase_dom"/>
</dbReference>
<dbReference type="AlphaFoldDB" id="A0A1B2E4W9"/>
<dbReference type="PANTHER" id="PTHR43047">
    <property type="entry name" value="TWO-COMPONENT HISTIDINE PROTEIN KINASE"/>
    <property type="match status" value="1"/>
</dbReference>
<feature type="modified residue" description="4-aspartylphosphate" evidence="12">
    <location>
        <position position="771"/>
    </location>
</feature>
<comment type="subcellular location">
    <subcellularLocation>
        <location evidence="2">Cell membrane</location>
    </subcellularLocation>
</comment>
<dbReference type="FunFam" id="3.30.565.10:FF:000023">
    <property type="entry name" value="PAS domain-containing sensor histidine kinase"/>
    <property type="match status" value="1"/>
</dbReference>
<keyword evidence="8 16" id="KW-0418">Kinase</keyword>
<dbReference type="Pfam" id="PF00512">
    <property type="entry name" value="HisKA"/>
    <property type="match status" value="1"/>
</dbReference>
<accession>A0A1B2E4W9</accession>
<feature type="domain" description="Response regulatory" evidence="15">
    <location>
        <begin position="722"/>
        <end position="838"/>
    </location>
</feature>
<dbReference type="Gene3D" id="1.10.287.130">
    <property type="match status" value="1"/>
</dbReference>
<dbReference type="PANTHER" id="PTHR43047:SF72">
    <property type="entry name" value="OSMOSENSING HISTIDINE PROTEIN KINASE SLN1"/>
    <property type="match status" value="1"/>
</dbReference>
<dbReference type="SMART" id="SM00387">
    <property type="entry name" value="HATPase_c"/>
    <property type="match status" value="2"/>
</dbReference>
<keyword evidence="13" id="KW-1133">Transmembrane helix</keyword>
<keyword evidence="13" id="KW-0812">Transmembrane</keyword>
<dbReference type="PROSITE" id="PS50110">
    <property type="entry name" value="RESPONSE_REGULATORY"/>
    <property type="match status" value="1"/>
</dbReference>
<dbReference type="Pfam" id="PF00072">
    <property type="entry name" value="Response_reg"/>
    <property type="match status" value="1"/>
</dbReference>
<dbReference type="SUPFAM" id="SSF52172">
    <property type="entry name" value="CheY-like"/>
    <property type="match status" value="1"/>
</dbReference>
<evidence type="ECO:0000256" key="11">
    <source>
        <dbReference type="ARBA" id="ARBA00023136"/>
    </source>
</evidence>
<evidence type="ECO:0000313" key="16">
    <source>
        <dbReference type="EMBL" id="ANY75011.1"/>
    </source>
</evidence>
<protein>
    <recommendedName>
        <fullName evidence="3">histidine kinase</fullName>
        <ecNumber evidence="3">2.7.13.3</ecNumber>
    </recommendedName>
</protein>
<dbReference type="InterPro" id="IPR003661">
    <property type="entry name" value="HisK_dim/P_dom"/>
</dbReference>
<keyword evidence="10" id="KW-0902">Two-component regulatory system</keyword>
<evidence type="ECO:0000256" key="13">
    <source>
        <dbReference type="SAM" id="Phobius"/>
    </source>
</evidence>
<evidence type="ECO:0000259" key="14">
    <source>
        <dbReference type="PROSITE" id="PS50109"/>
    </source>
</evidence>
<feature type="domain" description="Histidine kinase" evidence="14">
    <location>
        <begin position="452"/>
        <end position="669"/>
    </location>
</feature>
<dbReference type="EC" id="2.7.13.3" evidence="3"/>
<dbReference type="Gene3D" id="3.30.565.10">
    <property type="entry name" value="Histidine kinase-like ATPase, C-terminal domain"/>
    <property type="match status" value="2"/>
</dbReference>
<evidence type="ECO:0000256" key="5">
    <source>
        <dbReference type="ARBA" id="ARBA00022553"/>
    </source>
</evidence>
<dbReference type="CDD" id="cd16922">
    <property type="entry name" value="HATPase_EvgS-ArcB-TorS-like"/>
    <property type="match status" value="1"/>
</dbReference>
<dbReference type="Gene3D" id="2.60.120.260">
    <property type="entry name" value="Galactose-binding domain-like"/>
    <property type="match status" value="1"/>
</dbReference>
<reference evidence="16" key="1">
    <citation type="submission" date="2016-08" db="EMBL/GenBank/DDBJ databases">
        <title>Complete Genome Seqeunce of Paenibacillus sp. nov. IHBB 9852 from high altitute lake of Indian trans-Himalayas.</title>
        <authorList>
            <person name="Kiran S."/>
            <person name="Swarnkar M.K."/>
            <person name="Rana A."/>
            <person name="Tewari R."/>
            <person name="Gulati A."/>
        </authorList>
    </citation>
    <scope>NUCLEOTIDE SEQUENCE [LARGE SCALE GENOMIC DNA]</scope>
    <source>
        <strain evidence="16">IHBB 9852</strain>
    </source>
</reference>
<dbReference type="CDD" id="cd17574">
    <property type="entry name" value="REC_OmpR"/>
    <property type="match status" value="1"/>
</dbReference>
<keyword evidence="4" id="KW-1003">Cell membrane</keyword>
<dbReference type="SUPFAM" id="SSF55874">
    <property type="entry name" value="ATPase domain of HSP90 chaperone/DNA topoisomerase II/histidine kinase"/>
    <property type="match status" value="2"/>
</dbReference>
<evidence type="ECO:0000256" key="4">
    <source>
        <dbReference type="ARBA" id="ARBA00022475"/>
    </source>
</evidence>
<dbReference type="GO" id="GO:0009927">
    <property type="term" value="F:histidine phosphotransfer kinase activity"/>
    <property type="evidence" value="ECO:0007669"/>
    <property type="project" value="TreeGrafter"/>
</dbReference>
<dbReference type="CDD" id="cd00082">
    <property type="entry name" value="HisKA"/>
    <property type="match status" value="1"/>
</dbReference>
<dbReference type="InterPro" id="IPR036097">
    <property type="entry name" value="HisK_dim/P_sf"/>
</dbReference>
<evidence type="ECO:0000256" key="9">
    <source>
        <dbReference type="ARBA" id="ARBA00022840"/>
    </source>
</evidence>